<evidence type="ECO:0008006" key="4">
    <source>
        <dbReference type="Google" id="ProtNLM"/>
    </source>
</evidence>
<dbReference type="InterPro" id="IPR010787">
    <property type="entry name" value="DUF1385"/>
</dbReference>
<protein>
    <recommendedName>
        <fullName evidence="4">PF07136 family protein</fullName>
    </recommendedName>
</protein>
<dbReference type="HOGENOM" id="CLU_038140_0_0_9"/>
<reference evidence="2 3" key="1">
    <citation type="submission" date="2011-08" db="EMBL/GenBank/DDBJ databases">
        <title>The Genome Sequence of Eubacteriaceae bacterium ACC19a.</title>
        <authorList>
            <consortium name="The Broad Institute Genome Sequencing Platform"/>
            <person name="Earl A."/>
            <person name="Ward D."/>
            <person name="Feldgarden M."/>
            <person name="Gevers D."/>
            <person name="Sizova M."/>
            <person name="Hazen A."/>
            <person name="Epstein S."/>
            <person name="Young S.K."/>
            <person name="Zeng Q."/>
            <person name="Gargeya S."/>
            <person name="Fitzgerald M."/>
            <person name="Haas B."/>
            <person name="Abouelleil A."/>
            <person name="Alvarado L."/>
            <person name="Arachchi H.M."/>
            <person name="Berlin A."/>
            <person name="Brown A."/>
            <person name="Chapman S.B."/>
            <person name="Chen Z."/>
            <person name="Dunbar C."/>
            <person name="Freedman E."/>
            <person name="Gearin G."/>
            <person name="Gellesch M."/>
            <person name="Goldberg J."/>
            <person name="Griggs A."/>
            <person name="Gujja S."/>
            <person name="Heiman D."/>
            <person name="Howarth C."/>
            <person name="Larson L."/>
            <person name="Lui A."/>
            <person name="MacDonald P.J.P."/>
            <person name="Montmayeur A."/>
            <person name="Murphy C."/>
            <person name="Neiman D."/>
            <person name="Pearson M."/>
            <person name="Priest M."/>
            <person name="Roberts A."/>
            <person name="Saif S."/>
            <person name="Shea T."/>
            <person name="Shenoy N."/>
            <person name="Sisk P."/>
            <person name="Stolte C."/>
            <person name="Sykes S."/>
            <person name="Wortman J."/>
            <person name="Nusbaum C."/>
            <person name="Birren B."/>
        </authorList>
    </citation>
    <scope>NUCLEOTIDE SEQUENCE [LARGE SCALE GENOMIC DNA]</scope>
    <source>
        <strain evidence="2 3">ACC19a</strain>
    </source>
</reference>
<accession>G9WZG1</accession>
<dbReference type="Proteomes" id="UP000006437">
    <property type="component" value="Unassembled WGS sequence"/>
</dbReference>
<dbReference type="RefSeq" id="WP_009525791.1">
    <property type="nucleotide sequence ID" value="NZ_JBQMYE010000114.1"/>
</dbReference>
<feature type="transmembrane region" description="Helical" evidence="1">
    <location>
        <begin position="221"/>
        <end position="242"/>
    </location>
</feature>
<gene>
    <name evidence="2" type="ORF">HMPREF9629_01562</name>
</gene>
<feature type="transmembrane region" description="Helical" evidence="1">
    <location>
        <begin position="131"/>
        <end position="151"/>
    </location>
</feature>
<keyword evidence="1" id="KW-1133">Transmembrane helix</keyword>
<keyword evidence="1" id="KW-0812">Transmembrane</keyword>
<dbReference type="PANTHER" id="PTHR42867">
    <property type="entry name" value="MEMBRANE PROTEIN-RELATED"/>
    <property type="match status" value="1"/>
</dbReference>
<evidence type="ECO:0000313" key="3">
    <source>
        <dbReference type="Proteomes" id="UP000006437"/>
    </source>
</evidence>
<feature type="transmembrane region" description="Helical" evidence="1">
    <location>
        <begin position="196"/>
        <end position="215"/>
    </location>
</feature>
<dbReference type="EMBL" id="AFZE01000007">
    <property type="protein sequence ID" value="EHL15987.1"/>
    <property type="molecule type" value="Genomic_DNA"/>
</dbReference>
<sequence>MKNVGGQALIEGIMMKSPELKSISIRKHTGEIITTTKKLKENPVKNIPVIRGIYSLITSVIEGSEDINYSASFFEDEDDKKSKFELFLEKYLKIENFMSIISFTLAIFLAIFMFLFIPATATKFFEKDSGILFSLIEGFIKISIFVSYIAIISKLPDMKKVFMYHGAEHKSIFAYEKGLELTVENIKKMPRLHPRCGTNFIAVTLIISILVSSFIQVDSIIIRVFTKIIILPLIAGISYEVIKLAGKSGNILTNLLIFPGMMLQKITTQEPEDEQIEVAIAALKKVL</sequence>
<name>G9WZG1_9FIRM</name>
<dbReference type="AlphaFoldDB" id="G9WZG1"/>
<dbReference type="Pfam" id="PF07136">
    <property type="entry name" value="DUF1385"/>
    <property type="match status" value="1"/>
</dbReference>
<organism evidence="2 3">
    <name type="scientific">Peptoanaerobacter stomatis</name>
    <dbReference type="NCBI Taxonomy" id="796937"/>
    <lineage>
        <taxon>Bacteria</taxon>
        <taxon>Bacillati</taxon>
        <taxon>Bacillota</taxon>
        <taxon>Clostridia</taxon>
        <taxon>Peptostreptococcales</taxon>
        <taxon>Filifactoraceae</taxon>
        <taxon>Peptoanaerobacter</taxon>
    </lineage>
</organism>
<proteinExistence type="predicted"/>
<dbReference type="PANTHER" id="PTHR42867:SF1">
    <property type="entry name" value="MEMBRANE PROTEIN-RELATED"/>
    <property type="match status" value="1"/>
</dbReference>
<dbReference type="BioCyc" id="EBAC796937-HMP:GMGH-1567-MONOMER"/>
<evidence type="ECO:0000256" key="1">
    <source>
        <dbReference type="SAM" id="Phobius"/>
    </source>
</evidence>
<dbReference type="PATRIC" id="fig|796937.3.peg.760"/>
<evidence type="ECO:0000313" key="2">
    <source>
        <dbReference type="EMBL" id="EHL15987.1"/>
    </source>
</evidence>
<comment type="caution">
    <text evidence="2">The sequence shown here is derived from an EMBL/GenBank/DDBJ whole genome shotgun (WGS) entry which is preliminary data.</text>
</comment>
<keyword evidence="1" id="KW-0472">Membrane</keyword>
<feature type="transmembrane region" description="Helical" evidence="1">
    <location>
        <begin position="97"/>
        <end position="119"/>
    </location>
</feature>